<reference evidence="4" key="1">
    <citation type="journal article" date="2019" name="Int. J. Syst. Evol. Microbiol.">
        <title>The Global Catalogue of Microorganisms (GCM) 10K type strain sequencing project: providing services to taxonomists for standard genome sequencing and annotation.</title>
        <authorList>
            <consortium name="The Broad Institute Genomics Platform"/>
            <consortium name="The Broad Institute Genome Sequencing Center for Infectious Disease"/>
            <person name="Wu L."/>
            <person name="Ma J."/>
        </authorList>
    </citation>
    <scope>NUCLEOTIDE SEQUENCE [LARGE SCALE GENOMIC DNA]</scope>
    <source>
        <strain evidence="4">CGMCC 1.16444</strain>
    </source>
</reference>
<sequence length="245" mass="26558">MRLAVLADIHGNVLALEAVIADMAGRAVDRVINLGDCVSGPLWPCETLDLLRRHDWPTIRGNHDRWVGEAVSEPEGKSDAHAWRALDQAGRAWLGALPATLDLGHGVHAFHGRPGSDIEYLIEDIENGRLARAPLACIANRVGDIDARVLLCGHSHQPSITTLEDGRLILNPGSVGCPAYDDEDHVSETGSPMSRYAILDLPEQGPPRVEMLAIPYDHESAAKEAAHNGRPEWAHALMTGVMPTR</sequence>
<dbReference type="InterPro" id="IPR050126">
    <property type="entry name" value="Ap4A_hydrolase"/>
</dbReference>
<dbReference type="InterPro" id="IPR029052">
    <property type="entry name" value="Metallo-depent_PP-like"/>
</dbReference>
<dbReference type="RefSeq" id="WP_114955299.1">
    <property type="nucleotide sequence ID" value="NZ_JBHSJF010000001.1"/>
</dbReference>
<dbReference type="EMBL" id="JBHSJF010000001">
    <property type="protein sequence ID" value="MFC5066513.1"/>
    <property type="molecule type" value="Genomic_DNA"/>
</dbReference>
<organism evidence="3 4">
    <name type="scientific">Flaviflagellibacter deserti</name>
    <dbReference type="NCBI Taxonomy" id="2267266"/>
    <lineage>
        <taxon>Bacteria</taxon>
        <taxon>Pseudomonadati</taxon>
        <taxon>Pseudomonadota</taxon>
        <taxon>Alphaproteobacteria</taxon>
        <taxon>Hyphomicrobiales</taxon>
        <taxon>Flaviflagellibacter</taxon>
    </lineage>
</organism>
<name>A0ABV9YYI1_9HYPH</name>
<comment type="similarity">
    <text evidence="1">Belongs to the metallophosphoesterase superfamily. YfcE family.</text>
</comment>
<dbReference type="SUPFAM" id="SSF56300">
    <property type="entry name" value="Metallo-dependent phosphatases"/>
    <property type="match status" value="1"/>
</dbReference>
<dbReference type="Proteomes" id="UP001595796">
    <property type="component" value="Unassembled WGS sequence"/>
</dbReference>
<comment type="caution">
    <text evidence="3">The sequence shown here is derived from an EMBL/GenBank/DDBJ whole genome shotgun (WGS) entry which is preliminary data.</text>
</comment>
<dbReference type="InterPro" id="IPR024654">
    <property type="entry name" value="Calcineurin-like_PHP_lpxH"/>
</dbReference>
<dbReference type="Pfam" id="PF12850">
    <property type="entry name" value="Metallophos_2"/>
    <property type="match status" value="1"/>
</dbReference>
<keyword evidence="4" id="KW-1185">Reference proteome</keyword>
<evidence type="ECO:0000256" key="1">
    <source>
        <dbReference type="ARBA" id="ARBA00008950"/>
    </source>
</evidence>
<dbReference type="Gene3D" id="3.60.21.10">
    <property type="match status" value="1"/>
</dbReference>
<evidence type="ECO:0000259" key="2">
    <source>
        <dbReference type="Pfam" id="PF12850"/>
    </source>
</evidence>
<dbReference type="PANTHER" id="PTHR42850:SF2">
    <property type="entry name" value="BLL5683 PROTEIN"/>
    <property type="match status" value="1"/>
</dbReference>
<gene>
    <name evidence="3" type="ORF">ACFPFW_00615</name>
</gene>
<feature type="domain" description="Calcineurin-like phosphoesterase" evidence="2">
    <location>
        <begin position="1"/>
        <end position="182"/>
    </location>
</feature>
<evidence type="ECO:0000313" key="3">
    <source>
        <dbReference type="EMBL" id="MFC5066513.1"/>
    </source>
</evidence>
<dbReference type="PANTHER" id="PTHR42850">
    <property type="entry name" value="METALLOPHOSPHOESTERASE"/>
    <property type="match status" value="1"/>
</dbReference>
<accession>A0ABV9YYI1</accession>
<dbReference type="InterPro" id="IPR011152">
    <property type="entry name" value="Pesterase_MJ0912"/>
</dbReference>
<proteinExistence type="inferred from homology"/>
<protein>
    <submittedName>
        <fullName evidence="3">Metallophosphoesterase family protein</fullName>
    </submittedName>
</protein>
<dbReference type="PIRSF" id="PIRSF000883">
    <property type="entry name" value="Pesterase_MJ0912"/>
    <property type="match status" value="1"/>
</dbReference>
<evidence type="ECO:0000313" key="4">
    <source>
        <dbReference type="Proteomes" id="UP001595796"/>
    </source>
</evidence>